<sequence>MHNTLIMRAKLFFLAAMLLAVLTSCKNDEDNTTPPVLQLQLGGAYVSNSAVLAINDTVFFGIHAEGISSNLTYFKVDVVSDDGTTTIYDEGMNCKTYDAEKVFFKGIPDEETFVITVMDYNRNTISASFTVFRDTLSGFGPISHFSNLVLGYQNNSSAGHYLDPKTGAIYNDATVSGHEVDVDVIVYYYLSSGSPSPTLVCPAQTDAQAQYPAVAGWAVQNATLYDYHTSDYDLISAAQFDACNDDSLLIAAYNPTYVNQKCKFALTGKIIPFLTAGGKKGLIKVSAADQTDTGTMTLEIKIQQ</sequence>
<reference evidence="1" key="1">
    <citation type="submission" date="2019-08" db="EMBL/GenBank/DDBJ databases">
        <authorList>
            <person name="Kucharzyk K."/>
            <person name="Murdoch R.W."/>
            <person name="Higgins S."/>
            <person name="Loffler F."/>
        </authorList>
    </citation>
    <scope>NUCLEOTIDE SEQUENCE</scope>
</reference>
<name>A0A644WPD4_9ZZZZ</name>
<gene>
    <name evidence="1" type="ORF">SDC9_52026</name>
</gene>
<organism evidence="1">
    <name type="scientific">bioreactor metagenome</name>
    <dbReference type="NCBI Taxonomy" id="1076179"/>
    <lineage>
        <taxon>unclassified sequences</taxon>
        <taxon>metagenomes</taxon>
        <taxon>ecological metagenomes</taxon>
    </lineage>
</organism>
<accession>A0A644WPD4</accession>
<dbReference type="EMBL" id="VSSQ01001160">
    <property type="protein sequence ID" value="MPM05735.1"/>
    <property type="molecule type" value="Genomic_DNA"/>
</dbReference>
<proteinExistence type="predicted"/>
<comment type="caution">
    <text evidence="1">The sequence shown here is derived from an EMBL/GenBank/DDBJ whole genome shotgun (WGS) entry which is preliminary data.</text>
</comment>
<dbReference type="AlphaFoldDB" id="A0A644WPD4"/>
<evidence type="ECO:0000313" key="1">
    <source>
        <dbReference type="EMBL" id="MPM05735.1"/>
    </source>
</evidence>
<protein>
    <submittedName>
        <fullName evidence="1">Uncharacterized protein</fullName>
    </submittedName>
</protein>